<evidence type="ECO:0000313" key="2">
    <source>
        <dbReference type="Proteomes" id="UP000031189"/>
    </source>
</evidence>
<comment type="caution">
    <text evidence="1">The sequence shown here is derived from an EMBL/GenBank/DDBJ whole genome shotgun (WGS) entry which is preliminary data.</text>
</comment>
<keyword evidence="2" id="KW-1185">Reference proteome</keyword>
<dbReference type="RefSeq" id="WP_039681312.1">
    <property type="nucleotide sequence ID" value="NZ_JWHR01000156.1"/>
</dbReference>
<accession>A0A0B3W021</accession>
<reference evidence="1 2" key="1">
    <citation type="submission" date="2014-12" db="EMBL/GenBank/DDBJ databases">
        <title>Draft genome sequence of Terrisporobacter sp. 08-306576, isolated from the blood culture of a bacteremia patient.</title>
        <authorList>
            <person name="Lund L.C."/>
            <person name="Sydenham T.V."/>
            <person name="Hogh S.V."/>
            <person name="Skov M.N."/>
            <person name="Kemp M."/>
            <person name="Justesen U.S."/>
        </authorList>
    </citation>
    <scope>NUCLEOTIDE SEQUENCE [LARGE SCALE GENOMIC DNA]</scope>
    <source>
        <strain evidence="1 2">08-306576</strain>
    </source>
</reference>
<dbReference type="AlphaFoldDB" id="A0A0B3W021"/>
<sequence>MSSNSCDKDDCTKCCCTEPTGTTVNAINTSLSISVTPQTRILLVYSVTTSGLSLATAVAGYASTGITIN</sequence>
<gene>
    <name evidence="1" type="ORF">QX51_18145</name>
</gene>
<dbReference type="OrthoDB" id="1685113at2"/>
<protein>
    <submittedName>
        <fullName evidence="1">Uncharacterized protein</fullName>
    </submittedName>
</protein>
<proteinExistence type="predicted"/>
<organism evidence="1 2">
    <name type="scientific">Terrisporobacter othiniensis</name>
    <dbReference type="NCBI Taxonomy" id="1577792"/>
    <lineage>
        <taxon>Bacteria</taxon>
        <taxon>Bacillati</taxon>
        <taxon>Bacillota</taxon>
        <taxon>Clostridia</taxon>
        <taxon>Peptostreptococcales</taxon>
        <taxon>Peptostreptococcaceae</taxon>
        <taxon>Terrisporobacter</taxon>
    </lineage>
</organism>
<name>A0A0B3W021_9FIRM</name>
<dbReference type="STRING" id="1577792.QX51_18145"/>
<dbReference type="Proteomes" id="UP000031189">
    <property type="component" value="Unassembled WGS sequence"/>
</dbReference>
<evidence type="ECO:0000313" key="1">
    <source>
        <dbReference type="EMBL" id="KHS55657.1"/>
    </source>
</evidence>
<dbReference type="EMBL" id="JWHR01000156">
    <property type="protein sequence ID" value="KHS55657.1"/>
    <property type="molecule type" value="Genomic_DNA"/>
</dbReference>